<keyword evidence="1" id="KW-0812">Transmembrane</keyword>
<dbReference type="KEGG" id="hsal:JMJ58_08220"/>
<gene>
    <name evidence="2" type="ORF">JMJ58_08220</name>
</gene>
<reference evidence="2 3" key="1">
    <citation type="submission" date="2021-01" db="EMBL/GenBank/DDBJ databases">
        <title>Genome Sequence and Methylation Pattern of Haloterrigena salifodinae BOL5-1, An Extremely Halophilic Archaeon from a Bolivian Salt Mine.</title>
        <authorList>
            <person name="DasSarma P."/>
            <person name="Anton B.P."/>
            <person name="DasSarma S.L."/>
            <person name="von Ehrenheim H.A.L."/>
            <person name="Martinez F.L."/>
            <person name="Guzman D."/>
            <person name="Roberts R.J."/>
            <person name="DasSarma S."/>
        </authorList>
    </citation>
    <scope>NUCLEOTIDE SEQUENCE [LARGE SCALE GENOMIC DNA]</scope>
    <source>
        <strain evidence="2 3">BOL5-1</strain>
    </source>
</reference>
<dbReference type="RefSeq" id="WP_204749007.1">
    <property type="nucleotide sequence ID" value="NZ_CP069188.1"/>
</dbReference>
<dbReference type="Proteomes" id="UP000637819">
    <property type="component" value="Chromosome"/>
</dbReference>
<feature type="transmembrane region" description="Helical" evidence="1">
    <location>
        <begin position="144"/>
        <end position="162"/>
    </location>
</feature>
<dbReference type="GeneID" id="62875102"/>
<proteinExistence type="predicted"/>
<dbReference type="AlphaFoldDB" id="A0A8T8E502"/>
<feature type="transmembrane region" description="Helical" evidence="1">
    <location>
        <begin position="197"/>
        <end position="215"/>
    </location>
</feature>
<protein>
    <submittedName>
        <fullName evidence="2">Uncharacterized protein</fullName>
    </submittedName>
</protein>
<name>A0A8T8E502_9EURY</name>
<evidence type="ECO:0000313" key="2">
    <source>
        <dbReference type="EMBL" id="QRV16838.1"/>
    </source>
</evidence>
<sequence>MIRPNRRSVAAALLAGGGHVGALLALFETLEYTTVEATPLLGLFALLAFVQGAVPVLVSAHTRLLAPASGLVALFSGVVAVELSGAGDSALLEMYVMSIVTGLTGGFVVFAGVLEFAIRQGYRLGAGRLRNLPPLPGDDSSRRVAVGSAGLVGLPAGVLGFFFGGPVIALLVLVLVLATVAAAVPLLALLRGGFVSPLVPFAIVVPYVLYGHAFYMTEVSGMGLLLLGPAAVLSALAWKIERAVRSRIGGRDGTAFADRSDCG</sequence>
<keyword evidence="1" id="KW-0472">Membrane</keyword>
<keyword evidence="1" id="KW-1133">Transmembrane helix</keyword>
<feature type="transmembrane region" description="Helical" evidence="1">
    <location>
        <begin position="95"/>
        <end position="118"/>
    </location>
</feature>
<feature type="transmembrane region" description="Helical" evidence="1">
    <location>
        <begin position="168"/>
        <end position="190"/>
    </location>
</feature>
<dbReference type="OrthoDB" id="384736at2157"/>
<keyword evidence="3" id="KW-1185">Reference proteome</keyword>
<accession>A0A8T8E502</accession>
<evidence type="ECO:0000256" key="1">
    <source>
        <dbReference type="SAM" id="Phobius"/>
    </source>
</evidence>
<organism evidence="2 3">
    <name type="scientific">Haloterrigena salifodinae</name>
    <dbReference type="NCBI Taxonomy" id="2675099"/>
    <lineage>
        <taxon>Archaea</taxon>
        <taxon>Methanobacteriati</taxon>
        <taxon>Methanobacteriota</taxon>
        <taxon>Stenosarchaea group</taxon>
        <taxon>Halobacteria</taxon>
        <taxon>Halobacteriales</taxon>
        <taxon>Natrialbaceae</taxon>
        <taxon>Haloterrigena</taxon>
    </lineage>
</organism>
<evidence type="ECO:0000313" key="3">
    <source>
        <dbReference type="Proteomes" id="UP000637819"/>
    </source>
</evidence>
<feature type="transmembrane region" description="Helical" evidence="1">
    <location>
        <begin position="221"/>
        <end position="238"/>
    </location>
</feature>
<feature type="transmembrane region" description="Helical" evidence="1">
    <location>
        <begin position="64"/>
        <end position="83"/>
    </location>
</feature>
<feature type="transmembrane region" description="Helical" evidence="1">
    <location>
        <begin position="37"/>
        <end position="57"/>
    </location>
</feature>
<dbReference type="EMBL" id="CP069188">
    <property type="protein sequence ID" value="QRV16838.1"/>
    <property type="molecule type" value="Genomic_DNA"/>
</dbReference>